<dbReference type="EMBL" id="PCWR01000020">
    <property type="protein sequence ID" value="PIR07477.1"/>
    <property type="molecule type" value="Genomic_DNA"/>
</dbReference>
<organism evidence="2 3">
    <name type="scientific">Candidatus Jorgensenbacteria bacterium CG11_big_fil_rev_8_21_14_0_20_38_23</name>
    <dbReference type="NCBI Taxonomy" id="1974594"/>
    <lineage>
        <taxon>Bacteria</taxon>
        <taxon>Candidatus Joergenseniibacteriota</taxon>
    </lineage>
</organism>
<keyword evidence="1" id="KW-1133">Transmembrane helix</keyword>
<keyword evidence="1" id="KW-0812">Transmembrane</keyword>
<sequence>MTIFKKFVSLFSAAVIVFLMYFGSYLPFKKSQLLIDSMINLQAQKIRTLQDFFDNFNKPLDFFSPVGQEESIKVLGERISPLIQNKPPPEIARALLDYLDQEFNRLPENNSLGYHQDLSVLASAHEINWFSYKEKKDFELAQKYFLKGLEKSPKRPQYLYGLFEFYRLSNLNAQARLIGEKILDYWPQDQRIVEALKTL</sequence>
<evidence type="ECO:0000313" key="2">
    <source>
        <dbReference type="EMBL" id="PIR07477.1"/>
    </source>
</evidence>
<keyword evidence="1" id="KW-0472">Membrane</keyword>
<evidence type="ECO:0000256" key="1">
    <source>
        <dbReference type="SAM" id="Phobius"/>
    </source>
</evidence>
<evidence type="ECO:0000313" key="3">
    <source>
        <dbReference type="Proteomes" id="UP000228867"/>
    </source>
</evidence>
<gene>
    <name evidence="2" type="ORF">COV54_00865</name>
</gene>
<name>A0A2H0NF07_9BACT</name>
<reference evidence="2 3" key="1">
    <citation type="submission" date="2017-09" db="EMBL/GenBank/DDBJ databases">
        <title>Depth-based differentiation of microbial function through sediment-hosted aquifers and enrichment of novel symbionts in the deep terrestrial subsurface.</title>
        <authorList>
            <person name="Probst A.J."/>
            <person name="Ladd B."/>
            <person name="Jarett J.K."/>
            <person name="Geller-Mcgrath D.E."/>
            <person name="Sieber C.M."/>
            <person name="Emerson J.B."/>
            <person name="Anantharaman K."/>
            <person name="Thomas B.C."/>
            <person name="Malmstrom R."/>
            <person name="Stieglmeier M."/>
            <person name="Klingl A."/>
            <person name="Woyke T."/>
            <person name="Ryan C.M."/>
            <person name="Banfield J.F."/>
        </authorList>
    </citation>
    <scope>NUCLEOTIDE SEQUENCE [LARGE SCALE GENOMIC DNA]</scope>
    <source>
        <strain evidence="2">CG11_big_fil_rev_8_21_14_0_20_38_23</strain>
    </source>
</reference>
<accession>A0A2H0NF07</accession>
<feature type="transmembrane region" description="Helical" evidence="1">
    <location>
        <begin position="7"/>
        <end position="28"/>
    </location>
</feature>
<dbReference type="Proteomes" id="UP000228867">
    <property type="component" value="Unassembled WGS sequence"/>
</dbReference>
<evidence type="ECO:0008006" key="4">
    <source>
        <dbReference type="Google" id="ProtNLM"/>
    </source>
</evidence>
<proteinExistence type="predicted"/>
<dbReference type="AlphaFoldDB" id="A0A2H0NF07"/>
<comment type="caution">
    <text evidence="2">The sequence shown here is derived from an EMBL/GenBank/DDBJ whole genome shotgun (WGS) entry which is preliminary data.</text>
</comment>
<protein>
    <recommendedName>
        <fullName evidence="4">Tetratricopeptide repeat-like domain-containing protein</fullName>
    </recommendedName>
</protein>